<dbReference type="Pfam" id="PF00463">
    <property type="entry name" value="ICL"/>
    <property type="match status" value="1"/>
</dbReference>
<dbReference type="SUPFAM" id="SSF51621">
    <property type="entry name" value="Phosphoenolpyruvate/pyruvate domain"/>
    <property type="match status" value="1"/>
</dbReference>
<name>A0ABR0VLH6_REHGL</name>
<dbReference type="InterPro" id="IPR040442">
    <property type="entry name" value="Pyrv_kinase-like_dom_sf"/>
</dbReference>
<gene>
    <name evidence="9" type="ORF">DH2020_031388</name>
</gene>
<evidence type="ECO:0000256" key="8">
    <source>
        <dbReference type="ARBA" id="ARBA00023239"/>
    </source>
</evidence>
<keyword evidence="10" id="KW-1185">Reference proteome</keyword>
<evidence type="ECO:0000256" key="3">
    <source>
        <dbReference type="ARBA" id="ARBA00004793"/>
    </source>
</evidence>
<evidence type="ECO:0000313" key="10">
    <source>
        <dbReference type="Proteomes" id="UP001318860"/>
    </source>
</evidence>
<dbReference type="PANTHER" id="PTHR21631:SF3">
    <property type="entry name" value="BIFUNCTIONAL GLYOXYLATE CYCLE PROTEIN"/>
    <property type="match status" value="1"/>
</dbReference>
<evidence type="ECO:0000256" key="4">
    <source>
        <dbReference type="ARBA" id="ARBA00022435"/>
    </source>
</evidence>
<organism evidence="9 10">
    <name type="scientific">Rehmannia glutinosa</name>
    <name type="common">Chinese foxglove</name>
    <dbReference type="NCBI Taxonomy" id="99300"/>
    <lineage>
        <taxon>Eukaryota</taxon>
        <taxon>Viridiplantae</taxon>
        <taxon>Streptophyta</taxon>
        <taxon>Embryophyta</taxon>
        <taxon>Tracheophyta</taxon>
        <taxon>Spermatophyta</taxon>
        <taxon>Magnoliopsida</taxon>
        <taxon>eudicotyledons</taxon>
        <taxon>Gunneridae</taxon>
        <taxon>Pentapetalae</taxon>
        <taxon>asterids</taxon>
        <taxon>lamiids</taxon>
        <taxon>Lamiales</taxon>
        <taxon>Orobanchaceae</taxon>
        <taxon>Rehmannieae</taxon>
        <taxon>Rehmannia</taxon>
    </lineage>
</organism>
<dbReference type="Gene3D" id="1.10.10.850">
    <property type="match status" value="1"/>
</dbReference>
<keyword evidence="4" id="KW-0329">Glyoxylate bypass</keyword>
<dbReference type="NCBIfam" id="TIGR01346">
    <property type="entry name" value="isocit_lyase"/>
    <property type="match status" value="1"/>
</dbReference>
<dbReference type="EMBL" id="JABTTQ020001130">
    <property type="protein sequence ID" value="KAK6134847.1"/>
    <property type="molecule type" value="Genomic_DNA"/>
</dbReference>
<evidence type="ECO:0008006" key="11">
    <source>
        <dbReference type="Google" id="ProtNLM"/>
    </source>
</evidence>
<comment type="pathway">
    <text evidence="3">Carbohydrate metabolism; glyoxylate cycle; (S)-malate from isocitrate: step 1/2.</text>
</comment>
<evidence type="ECO:0000256" key="6">
    <source>
        <dbReference type="ARBA" id="ARBA00022532"/>
    </source>
</evidence>
<comment type="function">
    <text evidence="1">Involved in storage lipid mobilization during the growth of higher plant seedling.</text>
</comment>
<comment type="caution">
    <text evidence="9">The sequence shown here is derived from an EMBL/GenBank/DDBJ whole genome shotgun (WGS) entry which is preliminary data.</text>
</comment>
<evidence type="ECO:0000256" key="7">
    <source>
        <dbReference type="ARBA" id="ARBA00023140"/>
    </source>
</evidence>
<evidence type="ECO:0000256" key="5">
    <source>
        <dbReference type="ARBA" id="ARBA00022453"/>
    </source>
</evidence>
<sequence length="320" mass="36008">MGVETVLVARTDAVAATLIQTNVDTRDHQFILGVTNPSLRGKPLATILAEAMAAGKTGQELQAIEDNWLAMARLKTFSECVVDAINGMNVGEAEKQRKLNEWMNLSSYDKCLSNEQGREIADRLGLANLFFDWDLPRTREGFYRFKGSVNAAIVRGWAFAPHADLIWMETSSPDLVECTEFAWREVDAARDNAGVQSVPVFQLGRSGMTDQQMMDFIPRIAKLGYVWQFITLAGFHADALIVDTFAKDYARRGMLAYVEKIQREERKHGVDTLAHQKWSGANYYDRVLRTVQGGITSTAAMGKGKNYTRNYLHFSFRFVE</sequence>
<dbReference type="PANTHER" id="PTHR21631">
    <property type="entry name" value="ISOCITRATE LYASE/MALATE SYNTHASE"/>
    <property type="match status" value="1"/>
</dbReference>
<dbReference type="InterPro" id="IPR015813">
    <property type="entry name" value="Pyrv/PenolPyrv_kinase-like_dom"/>
</dbReference>
<keyword evidence="6" id="KW-0816">Tricarboxylic acid cycle</keyword>
<keyword evidence="8" id="KW-0456">Lyase</keyword>
<evidence type="ECO:0000256" key="2">
    <source>
        <dbReference type="ARBA" id="ARBA00004130"/>
    </source>
</evidence>
<evidence type="ECO:0000256" key="1">
    <source>
        <dbReference type="ARBA" id="ARBA00003575"/>
    </source>
</evidence>
<dbReference type="InterPro" id="IPR006254">
    <property type="entry name" value="Isocitrate_lyase"/>
</dbReference>
<evidence type="ECO:0000313" key="9">
    <source>
        <dbReference type="EMBL" id="KAK6134847.1"/>
    </source>
</evidence>
<keyword evidence="5" id="KW-0330">Glyoxysome</keyword>
<keyword evidence="7" id="KW-0576">Peroxisome</keyword>
<reference evidence="9 10" key="1">
    <citation type="journal article" date="2021" name="Comput. Struct. Biotechnol. J.">
        <title>De novo genome assembly of the potent medicinal plant Rehmannia glutinosa using nanopore technology.</title>
        <authorList>
            <person name="Ma L."/>
            <person name="Dong C."/>
            <person name="Song C."/>
            <person name="Wang X."/>
            <person name="Zheng X."/>
            <person name="Niu Y."/>
            <person name="Chen S."/>
            <person name="Feng W."/>
        </authorList>
    </citation>
    <scope>NUCLEOTIDE SEQUENCE [LARGE SCALE GENOMIC DNA]</scope>
    <source>
        <strain evidence="9">DH-2019</strain>
    </source>
</reference>
<dbReference type="Proteomes" id="UP001318860">
    <property type="component" value="Unassembled WGS sequence"/>
</dbReference>
<proteinExistence type="predicted"/>
<accession>A0ABR0VLH6</accession>
<protein>
    <recommendedName>
        <fullName evidence="11">Isocitrate lyase</fullName>
    </recommendedName>
</protein>
<dbReference type="Gene3D" id="3.20.20.60">
    <property type="entry name" value="Phosphoenolpyruvate-binding domains"/>
    <property type="match status" value="1"/>
</dbReference>
<comment type="subcellular location">
    <subcellularLocation>
        <location evidence="2">Glyoxysome</location>
    </subcellularLocation>
</comment>